<dbReference type="PANTHER" id="PTHR19981">
    <property type="entry name" value="TALIN"/>
    <property type="match status" value="1"/>
</dbReference>
<sequence>ASHTHDAIAEAAQLMKEAVDDMMVTLNEAASEVGMVGGMVESIAEAMAKAGNKGTQACITAASAVSGIIADLDTTIMFASAGTLNAENDESFADHRENILKTAKALVEDTKLLVSGAASGQDKLAQAAQSSAKTITQLTDVVKLGAASIGSDDPETQVTSSFSLLK</sequence>
<evidence type="ECO:0000313" key="1">
    <source>
        <dbReference type="EMBL" id="MEQ2200809.1"/>
    </source>
</evidence>
<dbReference type="Proteomes" id="UP001434883">
    <property type="component" value="Unassembled WGS sequence"/>
</dbReference>
<keyword evidence="2" id="KW-1185">Reference proteome</keyword>
<organism evidence="1 2">
    <name type="scientific">Xenoophorus captivus</name>
    <dbReference type="NCBI Taxonomy" id="1517983"/>
    <lineage>
        <taxon>Eukaryota</taxon>
        <taxon>Metazoa</taxon>
        <taxon>Chordata</taxon>
        <taxon>Craniata</taxon>
        <taxon>Vertebrata</taxon>
        <taxon>Euteleostomi</taxon>
        <taxon>Actinopterygii</taxon>
        <taxon>Neopterygii</taxon>
        <taxon>Teleostei</taxon>
        <taxon>Neoteleostei</taxon>
        <taxon>Acanthomorphata</taxon>
        <taxon>Ovalentaria</taxon>
        <taxon>Atherinomorphae</taxon>
        <taxon>Cyprinodontiformes</taxon>
        <taxon>Goodeidae</taxon>
        <taxon>Xenoophorus</taxon>
    </lineage>
</organism>
<dbReference type="EMBL" id="JAHRIN010026560">
    <property type="protein sequence ID" value="MEQ2200809.1"/>
    <property type="molecule type" value="Genomic_DNA"/>
</dbReference>
<dbReference type="PANTHER" id="PTHR19981:SF34">
    <property type="entry name" value="TALIN-2"/>
    <property type="match status" value="1"/>
</dbReference>
<dbReference type="Gene3D" id="1.20.1420.10">
    <property type="entry name" value="Talin, central domain"/>
    <property type="match status" value="2"/>
</dbReference>
<evidence type="ECO:0000313" key="2">
    <source>
        <dbReference type="Proteomes" id="UP001434883"/>
    </source>
</evidence>
<comment type="caution">
    <text evidence="1">The sequence shown here is derived from an EMBL/GenBank/DDBJ whole genome shotgun (WGS) entry which is preliminary data.</text>
</comment>
<reference evidence="1 2" key="1">
    <citation type="submission" date="2021-06" db="EMBL/GenBank/DDBJ databases">
        <authorList>
            <person name="Palmer J.M."/>
        </authorList>
    </citation>
    <scope>NUCLEOTIDE SEQUENCE [LARGE SCALE GENOMIC DNA]</scope>
    <source>
        <strain evidence="1 2">XC_2019</strain>
        <tissue evidence="1">Muscle</tissue>
    </source>
</reference>
<proteinExistence type="predicted"/>
<protein>
    <submittedName>
        <fullName evidence="1">Uncharacterized protein</fullName>
    </submittedName>
</protein>
<name>A0ABV0QY75_9TELE</name>
<feature type="non-terminal residue" evidence="1">
    <location>
        <position position="1"/>
    </location>
</feature>
<accession>A0ABV0QY75</accession>
<gene>
    <name evidence="1" type="ORF">XENOCAPTIV_003432</name>
</gene>